<dbReference type="PROSITE" id="PS50844">
    <property type="entry name" value="AFP_LIKE"/>
    <property type="match status" value="1"/>
</dbReference>
<sequence length="341" mass="36571">MTAIDFNGPCLVAAEIGVNHNGDMDLAHAMIDSAVDHGAHAVKFQNYRTEDFLHDRTLTYEYTSQGKTVVETQYEMFKRCELSSAQLTELREHCEARDALFFSTPTSADGVRQLVELQSPLLKNGSDYLVDLPLIEEMARTGLPTLISTGMATLGEIDDAVRAFRAAGGGPLALLHCTSSYPTKPEDVHLRKIPALAAAFGCPVGLSDHTAGIEAALGAVALGACFVEKHFTTDRNLPGPDHWFSATPDELRALVDGVSAVERALGTSAIGPTATEEAGRRSFRLSCVAAHDLPAGHTLTPDDIAFSRPGQGMPPKGKQWLVGRTLTHAVVDGHVLTPEDF</sequence>
<dbReference type="InterPro" id="IPR013132">
    <property type="entry name" value="PseI/NeuA/B-like_N"/>
</dbReference>
<dbReference type="Pfam" id="PF08666">
    <property type="entry name" value="SAF"/>
    <property type="match status" value="1"/>
</dbReference>
<accession>A0A9X3NE22</accession>
<dbReference type="Gene3D" id="3.20.20.70">
    <property type="entry name" value="Aldolase class I"/>
    <property type="match status" value="1"/>
</dbReference>
<dbReference type="Gene3D" id="3.90.1210.10">
    <property type="entry name" value="Antifreeze-like/N-acetylneuraminic acid synthase C-terminal domain"/>
    <property type="match status" value="1"/>
</dbReference>
<proteinExistence type="predicted"/>
<dbReference type="EMBL" id="JAPDDP010000055">
    <property type="protein sequence ID" value="MDA0183504.1"/>
    <property type="molecule type" value="Genomic_DNA"/>
</dbReference>
<feature type="domain" description="AFP-like" evidence="1">
    <location>
        <begin position="286"/>
        <end position="341"/>
    </location>
</feature>
<organism evidence="2 3">
    <name type="scientific">Solirubrobacter phytolaccae</name>
    <dbReference type="NCBI Taxonomy" id="1404360"/>
    <lineage>
        <taxon>Bacteria</taxon>
        <taxon>Bacillati</taxon>
        <taxon>Actinomycetota</taxon>
        <taxon>Thermoleophilia</taxon>
        <taxon>Solirubrobacterales</taxon>
        <taxon>Solirubrobacteraceae</taxon>
        <taxon>Solirubrobacter</taxon>
    </lineage>
</organism>
<reference evidence="2" key="1">
    <citation type="submission" date="2022-10" db="EMBL/GenBank/DDBJ databases">
        <title>The WGS of Solirubrobacter phytolaccae KCTC 29190.</title>
        <authorList>
            <person name="Jiang Z."/>
        </authorList>
    </citation>
    <scope>NUCLEOTIDE SEQUENCE</scope>
    <source>
        <strain evidence="2">KCTC 29190</strain>
    </source>
</reference>
<protein>
    <submittedName>
        <fullName evidence="2">N-acetylneuraminate synthase family protein</fullName>
    </submittedName>
</protein>
<dbReference type="GO" id="GO:0047444">
    <property type="term" value="F:N-acylneuraminate-9-phosphate synthase activity"/>
    <property type="evidence" value="ECO:0007669"/>
    <property type="project" value="TreeGrafter"/>
</dbReference>
<evidence type="ECO:0000313" key="3">
    <source>
        <dbReference type="Proteomes" id="UP001147653"/>
    </source>
</evidence>
<dbReference type="SMART" id="SM00858">
    <property type="entry name" value="SAF"/>
    <property type="match status" value="1"/>
</dbReference>
<dbReference type="InterPro" id="IPR013974">
    <property type="entry name" value="SAF"/>
</dbReference>
<dbReference type="CDD" id="cd11615">
    <property type="entry name" value="SAF_NeuB_like"/>
    <property type="match status" value="1"/>
</dbReference>
<dbReference type="PANTHER" id="PTHR42966:SF1">
    <property type="entry name" value="SIALIC ACID SYNTHASE"/>
    <property type="match status" value="1"/>
</dbReference>
<dbReference type="GO" id="GO:0016051">
    <property type="term" value="P:carbohydrate biosynthetic process"/>
    <property type="evidence" value="ECO:0007669"/>
    <property type="project" value="InterPro"/>
</dbReference>
<dbReference type="RefSeq" id="WP_270027894.1">
    <property type="nucleotide sequence ID" value="NZ_JAPDDP010000055.1"/>
</dbReference>
<evidence type="ECO:0000259" key="1">
    <source>
        <dbReference type="PROSITE" id="PS50844"/>
    </source>
</evidence>
<keyword evidence="3" id="KW-1185">Reference proteome</keyword>
<dbReference type="AlphaFoldDB" id="A0A9X3NE22"/>
<dbReference type="InterPro" id="IPR006190">
    <property type="entry name" value="SAF_AFP_Neu5Ac"/>
</dbReference>
<dbReference type="SUPFAM" id="SSF51269">
    <property type="entry name" value="AFP III-like domain"/>
    <property type="match status" value="1"/>
</dbReference>
<dbReference type="InterPro" id="IPR057736">
    <property type="entry name" value="SAF_PseI/NeuA/NeuB"/>
</dbReference>
<evidence type="ECO:0000313" key="2">
    <source>
        <dbReference type="EMBL" id="MDA0183504.1"/>
    </source>
</evidence>
<comment type="caution">
    <text evidence="2">The sequence shown here is derived from an EMBL/GenBank/DDBJ whole genome shotgun (WGS) entry which is preliminary data.</text>
</comment>
<dbReference type="PANTHER" id="PTHR42966">
    <property type="entry name" value="N-ACETYLNEURAMINATE SYNTHASE"/>
    <property type="match status" value="1"/>
</dbReference>
<dbReference type="Pfam" id="PF03102">
    <property type="entry name" value="NeuB"/>
    <property type="match status" value="1"/>
</dbReference>
<dbReference type="InterPro" id="IPR051690">
    <property type="entry name" value="PseI-like"/>
</dbReference>
<dbReference type="Proteomes" id="UP001147653">
    <property type="component" value="Unassembled WGS sequence"/>
</dbReference>
<gene>
    <name evidence="2" type="ORF">OJ997_24560</name>
</gene>
<dbReference type="SUPFAM" id="SSF51569">
    <property type="entry name" value="Aldolase"/>
    <property type="match status" value="1"/>
</dbReference>
<dbReference type="InterPro" id="IPR013785">
    <property type="entry name" value="Aldolase_TIM"/>
</dbReference>
<dbReference type="InterPro" id="IPR036732">
    <property type="entry name" value="AFP_Neu5c_C_sf"/>
</dbReference>
<name>A0A9X3NE22_9ACTN</name>